<evidence type="ECO:0008006" key="3">
    <source>
        <dbReference type="Google" id="ProtNLM"/>
    </source>
</evidence>
<name>A0A2J6S424_HYAVF</name>
<reference evidence="1 2" key="1">
    <citation type="submission" date="2016-04" db="EMBL/GenBank/DDBJ databases">
        <title>A degradative enzymes factory behind the ericoid mycorrhizal symbiosis.</title>
        <authorList>
            <consortium name="DOE Joint Genome Institute"/>
            <person name="Martino E."/>
            <person name="Morin E."/>
            <person name="Grelet G."/>
            <person name="Kuo A."/>
            <person name="Kohler A."/>
            <person name="Daghino S."/>
            <person name="Barry K."/>
            <person name="Choi C."/>
            <person name="Cichocki N."/>
            <person name="Clum A."/>
            <person name="Copeland A."/>
            <person name="Hainaut M."/>
            <person name="Haridas S."/>
            <person name="Labutti K."/>
            <person name="Lindquist E."/>
            <person name="Lipzen A."/>
            <person name="Khouja H.-R."/>
            <person name="Murat C."/>
            <person name="Ohm R."/>
            <person name="Olson A."/>
            <person name="Spatafora J."/>
            <person name="Veneault-Fourrey C."/>
            <person name="Henrissat B."/>
            <person name="Grigoriev I."/>
            <person name="Martin F."/>
            <person name="Perotto S."/>
        </authorList>
    </citation>
    <scope>NUCLEOTIDE SEQUENCE [LARGE SCALE GENOMIC DNA]</scope>
    <source>
        <strain evidence="1 2">F</strain>
    </source>
</reference>
<gene>
    <name evidence="1" type="ORF">L207DRAFT_629959</name>
</gene>
<accession>A0A2J6S424</accession>
<dbReference type="AlphaFoldDB" id="A0A2J6S424"/>
<evidence type="ECO:0000313" key="1">
    <source>
        <dbReference type="EMBL" id="PMD45511.1"/>
    </source>
</evidence>
<dbReference type="EMBL" id="KZ613940">
    <property type="protein sequence ID" value="PMD45511.1"/>
    <property type="molecule type" value="Genomic_DNA"/>
</dbReference>
<organism evidence="1 2">
    <name type="scientific">Hyaloscypha variabilis (strain UAMH 11265 / GT02V1 / F)</name>
    <name type="common">Meliniomyces variabilis</name>
    <dbReference type="NCBI Taxonomy" id="1149755"/>
    <lineage>
        <taxon>Eukaryota</taxon>
        <taxon>Fungi</taxon>
        <taxon>Dikarya</taxon>
        <taxon>Ascomycota</taxon>
        <taxon>Pezizomycotina</taxon>
        <taxon>Leotiomycetes</taxon>
        <taxon>Helotiales</taxon>
        <taxon>Hyaloscyphaceae</taxon>
        <taxon>Hyaloscypha</taxon>
        <taxon>Hyaloscypha variabilis</taxon>
    </lineage>
</organism>
<protein>
    <recommendedName>
        <fullName evidence="3">Transcription factor domain-containing protein</fullName>
    </recommendedName>
</protein>
<evidence type="ECO:0000313" key="2">
    <source>
        <dbReference type="Proteomes" id="UP000235786"/>
    </source>
</evidence>
<dbReference type="OrthoDB" id="5423818at2759"/>
<keyword evidence="2" id="KW-1185">Reference proteome</keyword>
<sequence>MSPRTLGKNGSQMHSTLLTRIIGYYPAMMLRPETFPPFVHALHFSESRDNGTPSEALVNCMSVAQLFVNRTRETRKFLWGTVRMEQERMWREYTGFDDWELLASVQALMIYVIMRIVEGPTEENNFDIPLLLSVHAVASTLDERMGGDKMKHALRGDEQDWKQWIFHEVESVAHILNKVIDLGDAVRCTPFNGFALPPLPAKKVLWEARTAESWRKEFDTTLREQELFALSNDGTLTKLRLEYAGLSRSAADWGIWYAGMDSFGTLIMIASSLLQGIS</sequence>
<proteinExistence type="predicted"/>
<dbReference type="Proteomes" id="UP000235786">
    <property type="component" value="Unassembled WGS sequence"/>
</dbReference>